<evidence type="ECO:0000313" key="3">
    <source>
        <dbReference type="EMBL" id="MBC2399158.1"/>
    </source>
</evidence>
<feature type="domain" description="AB hydrolase-1" evidence="2">
    <location>
        <begin position="74"/>
        <end position="170"/>
    </location>
</feature>
<dbReference type="AlphaFoldDB" id="A0A923J2V0"/>
<organism evidence="3 4">
    <name type="scientific">Clostridium tetanomorphum</name>
    <dbReference type="NCBI Taxonomy" id="1553"/>
    <lineage>
        <taxon>Bacteria</taxon>
        <taxon>Bacillati</taxon>
        <taxon>Bacillota</taxon>
        <taxon>Clostridia</taxon>
        <taxon>Eubacteriales</taxon>
        <taxon>Clostridiaceae</taxon>
        <taxon>Clostridium</taxon>
    </lineage>
</organism>
<dbReference type="Gene3D" id="3.40.50.1820">
    <property type="entry name" value="alpha/beta hydrolase"/>
    <property type="match status" value="1"/>
</dbReference>
<feature type="transmembrane region" description="Helical" evidence="1">
    <location>
        <begin position="555"/>
        <end position="578"/>
    </location>
</feature>
<dbReference type="Pfam" id="PF00561">
    <property type="entry name" value="Abhydrolase_1"/>
    <property type="match status" value="1"/>
</dbReference>
<feature type="transmembrane region" description="Helical" evidence="1">
    <location>
        <begin position="525"/>
        <end position="543"/>
    </location>
</feature>
<feature type="transmembrane region" description="Helical" evidence="1">
    <location>
        <begin position="433"/>
        <end position="454"/>
    </location>
</feature>
<feature type="transmembrane region" description="Helical" evidence="1">
    <location>
        <begin position="475"/>
        <end position="495"/>
    </location>
</feature>
<dbReference type="SUPFAM" id="SSF53474">
    <property type="entry name" value="alpha/beta-Hydrolases"/>
    <property type="match status" value="1"/>
</dbReference>
<dbReference type="InterPro" id="IPR000073">
    <property type="entry name" value="AB_hydrolase_1"/>
</dbReference>
<feature type="transmembrane region" description="Helical" evidence="1">
    <location>
        <begin position="338"/>
        <end position="364"/>
    </location>
</feature>
<keyword evidence="3" id="KW-0378">Hydrolase</keyword>
<gene>
    <name evidence="3" type="ORF">HGG79_15460</name>
</gene>
<dbReference type="RefSeq" id="WP_173680296.1">
    <property type="nucleotide sequence ID" value="NZ_JAAZWO010000023.1"/>
</dbReference>
<sequence length="644" mass="72121">MEINKMRSMPTKIASKILCISIILILISGLGASALQTSFGKVDIIKFTIPTENGQWVSGNIFKPVKASSKNKVPLVITCHGYLNNSQMQDINAIELSRRGIAVIAMDAYYHGKSSSSKEPVMDSVVKEGTGMIPLVEFAYNNLDYVDNRKIGVMGHSMGGMNVWMTLMHYGSQYYSIIKEAQKPDSEGGTIITPNEQAKADIVNKVHSALATSNVRLSTEDTFKSIHANVGINYAQYDEGCYDLTNGNGDLSGNCYESLSAINSILHDDKKIKSVEISKFYGDATNKTLRVVYNPKEIHILQHFSFKSAAYTVDFFQKAFQIDSSIKSDNQIWFLKEILNLIGLIAAFMAIVPIAVLLMEVPVFKGLKGTVPKPIIILNTKKSKAVFLFGWIMSWVISWISFMPISKMNVYFFPGPASFKSSKWFPQPSTNFILLWAVFNGIVGIILFWITYNSEKNKREITTDMLGIKITLSEFLKTLALAICVFIGFYGFVFASEYFFNTDFRIWILAICTFSSDKLKLALQYWPLYFIFYFALSISNNIISRVENQKEWFNLLICGLGNALGIIIINAIQYITIFTTGVSHWQADRLYPIVIIPLIVLLFASAYIGRNLFKATGKVWLGAMVNCMIIVMIGIANTATLSLF</sequence>
<dbReference type="EMBL" id="JAAZWO010000023">
    <property type="protein sequence ID" value="MBC2399158.1"/>
    <property type="molecule type" value="Genomic_DNA"/>
</dbReference>
<dbReference type="Proteomes" id="UP000563151">
    <property type="component" value="Unassembled WGS sequence"/>
</dbReference>
<keyword evidence="1" id="KW-1133">Transmembrane helix</keyword>
<comment type="caution">
    <text evidence="3">The sequence shown here is derived from an EMBL/GenBank/DDBJ whole genome shotgun (WGS) entry which is preliminary data.</text>
</comment>
<name>A0A923J2V0_CLOTT</name>
<feature type="transmembrane region" description="Helical" evidence="1">
    <location>
        <begin position="590"/>
        <end position="608"/>
    </location>
</feature>
<accession>A0A923J2V0</accession>
<keyword evidence="1" id="KW-0472">Membrane</keyword>
<keyword evidence="4" id="KW-1185">Reference proteome</keyword>
<feature type="transmembrane region" description="Helical" evidence="1">
    <location>
        <begin position="385"/>
        <end position="405"/>
    </location>
</feature>
<evidence type="ECO:0000313" key="4">
    <source>
        <dbReference type="Proteomes" id="UP000563151"/>
    </source>
</evidence>
<feature type="transmembrane region" description="Helical" evidence="1">
    <location>
        <begin position="620"/>
        <end position="643"/>
    </location>
</feature>
<reference evidence="3 4" key="1">
    <citation type="submission" date="2020-04" db="EMBL/GenBank/DDBJ databases">
        <title>Genomic insights into acetone-butanol-ethanol (ABE) fermentation by sequencing solventogenic clostridia strains.</title>
        <authorList>
            <person name="Brown S."/>
        </authorList>
    </citation>
    <scope>NUCLEOTIDE SEQUENCE [LARGE SCALE GENOMIC DNA]</scope>
    <source>
        <strain evidence="3 4">DJ011</strain>
    </source>
</reference>
<dbReference type="InterPro" id="IPR029058">
    <property type="entry name" value="AB_hydrolase_fold"/>
</dbReference>
<proteinExistence type="predicted"/>
<evidence type="ECO:0000259" key="2">
    <source>
        <dbReference type="Pfam" id="PF00561"/>
    </source>
</evidence>
<protein>
    <submittedName>
        <fullName evidence="3">Alpha/beta hydrolase</fullName>
    </submittedName>
</protein>
<evidence type="ECO:0000256" key="1">
    <source>
        <dbReference type="SAM" id="Phobius"/>
    </source>
</evidence>
<keyword evidence="1" id="KW-0812">Transmembrane</keyword>
<dbReference type="GO" id="GO:0016787">
    <property type="term" value="F:hydrolase activity"/>
    <property type="evidence" value="ECO:0007669"/>
    <property type="project" value="UniProtKB-KW"/>
</dbReference>